<feature type="region of interest" description="Disordered" evidence="2">
    <location>
        <begin position="359"/>
        <end position="391"/>
    </location>
</feature>
<dbReference type="Proteomes" id="UP001162031">
    <property type="component" value="Unassembled WGS sequence"/>
</dbReference>
<feature type="compositionally biased region" description="Acidic residues" evidence="2">
    <location>
        <begin position="118"/>
        <end position="128"/>
    </location>
</feature>
<gene>
    <name evidence="4" type="ORF">HBR001_LOCUS4499</name>
</gene>
<feature type="compositionally biased region" description="Basic and acidic residues" evidence="2">
    <location>
        <begin position="129"/>
        <end position="139"/>
    </location>
</feature>
<accession>A0AAV0U185</accession>
<dbReference type="PANTHER" id="PTHR12517:SF0">
    <property type="entry name" value="INTERMEMBRANE LIPID TRANSFER PROTEIN VPS13B"/>
    <property type="match status" value="1"/>
</dbReference>
<evidence type="ECO:0000259" key="3">
    <source>
        <dbReference type="Pfam" id="PF12624"/>
    </source>
</evidence>
<feature type="domain" description="Chorein N-terminal" evidence="3">
    <location>
        <begin position="8"/>
        <end position="219"/>
    </location>
</feature>
<dbReference type="EMBL" id="CANTFL010000980">
    <property type="protein sequence ID" value="CAI5729181.1"/>
    <property type="molecule type" value="Genomic_DNA"/>
</dbReference>
<evidence type="ECO:0000313" key="5">
    <source>
        <dbReference type="Proteomes" id="UP001162031"/>
    </source>
</evidence>
<reference evidence="4" key="1">
    <citation type="submission" date="2022-12" db="EMBL/GenBank/DDBJ databases">
        <authorList>
            <person name="Webb A."/>
        </authorList>
    </citation>
    <scope>NUCLEOTIDE SEQUENCE</scope>
    <source>
        <strain evidence="4">Hp1</strain>
    </source>
</reference>
<dbReference type="InterPro" id="IPR026854">
    <property type="entry name" value="VPS13_N"/>
</dbReference>
<feature type="compositionally biased region" description="Basic and acidic residues" evidence="2">
    <location>
        <begin position="360"/>
        <end position="374"/>
    </location>
</feature>
<feature type="region of interest" description="Disordered" evidence="2">
    <location>
        <begin position="106"/>
        <end position="139"/>
    </location>
</feature>
<evidence type="ECO:0000256" key="1">
    <source>
        <dbReference type="ARBA" id="ARBA00022448"/>
    </source>
</evidence>
<evidence type="ECO:0000313" key="4">
    <source>
        <dbReference type="EMBL" id="CAI5729181.1"/>
    </source>
</evidence>
<sequence length="3985" mass="438677">MLDLLSPLRGYIAQSLQFYLSKYIEDIQLERLGLFGGDLVLNDLKIKRHVLRESLDIPSSFDFSRGFIRELRIHIPWTQLLSQPIEVKLYTIELILTAKNEHREQRAARGTTVMTADEATDEQEEERGEEERSKMEHPKSGWIHDTLQTILSNISVQVNNLVLKYEHDDIVFSIALGTLDFYSASASSGWTRSFDHLKREQRVICKSIDAKDVTIFLDRYMSAECGPTQDPVRRNVIGYEVPVLSRTSASVRAKLQLFPSTLSDGQNDRSGSPSFSRPAVHQQRHTASHDDTGSSMLDVGELCAHRPSVLCDPFYLYSHRRSCATPMYELDVFIGQLSFSVSDRQLEMLNQLVKSASAKMDQDHKLPTQRHSPEYVRSGSNKARRPSVPHVPVVSAGVASRGKKVHNLAKEQESWFGWAMNALGTAEDGKEEDELVSELLAETRRALLKVQPPSSHGNGNPSVANGPITKIFCVRLCISSVSMMLRKHDSMSHENEHQDFAAAESGEELVPVANLGMVRVIAQKTRRKVARPAMPILSMSLSYVALEVLLPCREEQDGMDLVLEIDKVELTSATFSENREDLQCRKGQVLLTCGSSDLVHSSDNVCHPYFTNSFFREEATRRNRREARSVEIVKVSLDAGVPAWKTLEPKGHLDGRLDLPCECSTTWDGESIHCVPIATLSRICQDAIRSIGIKERILDEGMLSNTVFSAWASHGSPISISEGLARSLVSIVEEYRIYRNPDVGALDNLAQLLQPQLISLFARYTLHTCSASSLYSSSDCTNTQHRSVHSALRLHLSSTSTSTDHKRSPVSGRTKEKATCRVLDVSIGAVHAMLEPVKCLEIAEALSIILRGNEAADIAKTTTADPESAKPVTPHAARSIESVLEKDVKLITVSSVCICLPDQSTEQKQGELDATSRDNLIVTARDFAWSETSHPGRNERHLHLGTLSIHLKRPSSQLTPMTLAEALGLDCSVTNSSADGDDNDCLCGNLNKLKVGFSTSAAQDVASMVNGISLHFGHSITWEAPIMTPKMLQTAFQIEVCRMEFSGAVSNRPRLVAAQLSAEVASISANLTRTGRTNEVVLQGGIAPMTVSKAELTTPLFKLEVMQENSSGALNDLPLCGPLALFSLNLGPLATTCLSCHLSTNAQLARMFADVQGVLQIVDAALDLVQRVKASLPPQQESDTRGQNSAHDAVKEDVVQSALADWSFKIDLKAAGGDIRVNEALRLKLPLLSVSSVEMDAGQLAQVKTGNALAIECTMKDIILSASESGVLKHMEDSKVLVIQGIHVSTAISRSLADGRLACAVDMTLCVSSIQASLSRLKLLYLLKYPTREVKAHSRNLLRHQVPELRKRDEPDIGSKEAAYIKWHWRLGAQLDHVSVSCTADISRQSARRDQATRVVVDGKIVNLAIAARVGNYHPIRNDVRPAVECGCFTDIQATVGDVQVLEKLQNARRGVHSAFGEFSRLHEPAFLGILVCLDLSDLQCLSESLSVSDSSIADQQSLPPAMLSWHLTSCLAKSFHEVCVEQLQREAQRKSIVAEIPLILSWKDSASMAHPFPLLSGFYRNYSEAGLPRYVFAGSMESVDAAVTTSSLYCLATLMDVGDKLASLPDLASRTSMGEVDDSGTRVPSVSDALPRISLANVEVSVWLGCIRLFLPSERLMDGIMLVRPVSGNAFVVLESLSVASAARNDISLDGLGYPPFNSRVLPRRATVQAQRFGQSQLRIGCRAGKITGYVAELKFGDFEMPAGKSHTEAGPFESHIGRMAGCVARFSDVETFWSPLNLICSLEEEPFVTGDGKDAGVKTVATLALTKWRLDLHKVVFDTLIARVLGVSQGISVLSRSLVIPARVAQLSTLQKHFPALERTHRRAVSFSCDGIEIQMFEPNRATHIRIGAVALVHDSSTLSGSASIQNLAVGYRANEGAPSSTHNDVAIEEVVFGANAEPSLWHLSVENYPEKLIAARWNFGDRSDRTLFLDVQAVQLHVSDHFVQESSRFTHSEPTFVFAKLYREEKSSEQLVLSRNNKSFAFRPRWSIKVLVAPSVISYCGRAHAEGRAAGIWIRSGQLFASAGVGNNDKTQQSILSYGQSVNEITRFVVVPTLEVMVNIDKLGVNTTWQEFSKYISVVSEAQRLLHDCSVRITGGQHQMLERVAVGDIGVCLLYTDMVRVNVQAEVNALRVKISSFSLGAIHSLLRAPSVSDKQCDKHSYSSPGCTSAGHASGFTSSRNHALKSLQESSTDDFKMLRRVAVGRRPSPGELVFMESLMIETTSVVSTDTSPTAGANVQIQLDPNKFGIKLADTVAYIEDCNEPWIVEEHELGSEPSLCTGMGNKTHSWVGMRWCYHIPRKVHKIVANAVPHPPTGVLKGWPVWSWDQRQDRDADRLCDILCQLRCWDSKRTCYAVVCEFYVPWEAASATTGSDRSDDASEPETFIELMNQWFDDDVEKARYRSKLLEFGARTRTFSFDSNLPSDNWELRWRAPLQGEQELESKQKRLEINALLASSLQVYSVLTLDAYQRIVGTVTLPRTTLSVSHVGSENDSYDIVTAELNETVISCATAGSRHTRTLNVRLSSSMQAYLDNMAQLLTVSIIPRTAIEATVEISSKGVELTTRVGPVSIHLNQTTMLVLSAIPKLLQAKNEACEGRRVNPDNKLRNMRIKVVNCSGMGVWYRQEGTPECLFVAADTSAAYSWLSLASSPFYQICFAMDDTNEKVAETHNRENKEADGESETHTNLHWTSLPTDFDPMQSQVSWRYTWMEVSLWPAISAENMLDFPVAISFAQKATFVELEIAPSTEKSLAIINPCEPVDVQLRYDPSSCSAQPVAESLMFCIANEDSSEHVTVFEGCKVVVSFCKDRHPMVRIRIERSLSIANMTPSILAINISSPPGDRRASEKIGSCAERSVGCRIVGTYLVISIATLQDLNNEAGSMNWSPEISLNVKGDAKPVVVPAVGPGPSSLVNAYCIEMVNRDGFLKLVIRPQVVMVNSTSCSLVCAPTDREGRIMNEDKPSLIPHNNHGWCVPVYLHKEEEKKGFTAGVSSWFSSKLSRHPGEDAVKASNQVLVTRISCSFRVSLVEDGYSWTEEISVMLPEASLLADPVGNLERVEARPLSTSSKNTDNLYPVPSTTTHRRRLLIRHRDFRHKMLTYTVTQNGKSIQVLFFDDHQPPVVIYNQCQRALGFRSVSFSSDPEGVGAAFYLEYDWDLQISQRRRKSTQKQAEDIPKRSDEDANELLSGWLRDSQSLESVPMSDSIKNDRMRFQIGLPQYGWSNALWQVGGIQFASFTNEKEGAVDTATPTFLVMCLYRAGSWVITITCLEDPTRDSHALGQAPSLISPAMASPATLQGIKPTSLRVSLVVEELSLRFCDEYDPVQDERGMIVYPEILRLTCDAVSAVFATAPDPPEVSLHSARLGYLSHIRSYTTVFVAIGDIEVGHSLNTCNFPLILCFQKTHESKKLLQLDLVGNLLGKQLPGKENVSLLARVIYVDTWDPVNVPSYFHTVELKLSPAVLQVEDDILSYMNAFIRPMLDAFGGEAASGMIGKCGTRDCETSHDDVWSLYAYESAMISTQRKVYIEHLEISNIDVIITARVSIPVLNSFDGTPLHFGSTKLRDVFSFPDQLYKDLAADYVADTIVRSPLLLMSLNIIGNPAGFVRSFGQGVRNLVEIPLAASKKGYNPWLLTKGVVGGVASFLGHATVATLTSVSGFSYSISRTVDQLTLPVDQLRKRHYIRPTHLSSALAEGLGALGSSVVGAAAGVVTTPIAVYKERQRQGLDTGLRNVVGGVGMGLVGIVARPMGGVASLVSMASDGLLYGINSNQTPFSDSASRVGAQPNELLRYKLKVLPDEVGSNLVFAHGIWVVSDENQLTVSGQSLDFISSGHLDAPENESLCSLLLPCDKSRRLVQVTLVCSNICVYVVGVSGAHYDAVLVRTLLESIKAVEESLTEPTVFDLGIKTLASAEWLRFRLLPRQRRLLSHQLRLWMDEDSVL</sequence>
<proteinExistence type="predicted"/>
<feature type="compositionally biased region" description="Polar residues" evidence="2">
    <location>
        <begin position="262"/>
        <end position="275"/>
    </location>
</feature>
<name>A0AAV0U185_HYABA</name>
<dbReference type="Pfam" id="PF12624">
    <property type="entry name" value="VPS13_N"/>
    <property type="match status" value="1"/>
</dbReference>
<feature type="region of interest" description="Disordered" evidence="2">
    <location>
        <begin position="262"/>
        <end position="293"/>
    </location>
</feature>
<keyword evidence="1" id="KW-0813">Transport</keyword>
<dbReference type="PANTHER" id="PTHR12517">
    <property type="entry name" value="VACUOLAR PROTEIN SORTING-ASSOCIATED PROTEIN 13B"/>
    <property type="match status" value="1"/>
</dbReference>
<protein>
    <recommendedName>
        <fullName evidence="3">Chorein N-terminal domain-containing protein</fullName>
    </recommendedName>
</protein>
<dbReference type="InterPro" id="IPR039782">
    <property type="entry name" value="VPS13B"/>
</dbReference>
<feature type="region of interest" description="Disordered" evidence="2">
    <location>
        <begin position="2716"/>
        <end position="2737"/>
    </location>
</feature>
<comment type="caution">
    <text evidence="4">The sequence shown here is derived from an EMBL/GenBank/DDBJ whole genome shotgun (WGS) entry which is preliminary data.</text>
</comment>
<evidence type="ECO:0000256" key="2">
    <source>
        <dbReference type="SAM" id="MobiDB-lite"/>
    </source>
</evidence>
<organism evidence="4 5">
    <name type="scientific">Hyaloperonospora brassicae</name>
    <name type="common">Brassica downy mildew</name>
    <name type="synonym">Peronospora brassicae</name>
    <dbReference type="NCBI Taxonomy" id="162125"/>
    <lineage>
        <taxon>Eukaryota</taxon>
        <taxon>Sar</taxon>
        <taxon>Stramenopiles</taxon>
        <taxon>Oomycota</taxon>
        <taxon>Peronosporomycetes</taxon>
        <taxon>Peronosporales</taxon>
        <taxon>Peronosporaceae</taxon>
        <taxon>Hyaloperonospora</taxon>
    </lineage>
</organism>
<keyword evidence="5" id="KW-1185">Reference proteome</keyword>
<feature type="compositionally biased region" description="Basic and acidic residues" evidence="2">
    <location>
        <begin position="2716"/>
        <end position="2731"/>
    </location>
</feature>